<organism evidence="1">
    <name type="scientific">Burkholderia pseudomallei 1710a</name>
    <dbReference type="NCBI Taxonomy" id="320371"/>
    <lineage>
        <taxon>Bacteria</taxon>
        <taxon>Pseudomonadati</taxon>
        <taxon>Pseudomonadota</taxon>
        <taxon>Betaproteobacteria</taxon>
        <taxon>Burkholderiales</taxon>
        <taxon>Burkholderiaceae</taxon>
        <taxon>Burkholderia</taxon>
        <taxon>pseudomallei group</taxon>
    </lineage>
</organism>
<dbReference type="EMBL" id="CM000832">
    <property type="protein sequence ID" value="EET07815.1"/>
    <property type="molecule type" value="Genomic_DNA"/>
</dbReference>
<proteinExistence type="predicted"/>
<gene>
    <name evidence="1" type="ORF">BURPS1710A_1400</name>
</gene>
<dbReference type="HOGENOM" id="CLU_3150420_0_0_4"/>
<dbReference type="Proteomes" id="UP000001812">
    <property type="component" value="Chromosome I"/>
</dbReference>
<dbReference type="AlphaFoldDB" id="A0A0E1W3L4"/>
<name>A0A0E1W3L4_BURPE</name>
<sequence>MKAYAGRIAAVEVDGSGEMRACAVCWPVRFGDPWEAVGGQGVRSLMHR</sequence>
<accession>A0A0E1W3L4</accession>
<protein>
    <submittedName>
        <fullName evidence="1">Uncharacterized protein</fullName>
    </submittedName>
</protein>
<evidence type="ECO:0000313" key="1">
    <source>
        <dbReference type="EMBL" id="EET07815.1"/>
    </source>
</evidence>
<reference evidence="1" key="1">
    <citation type="submission" date="2009-05" db="EMBL/GenBank/DDBJ databases">
        <authorList>
            <person name="Harkins D.M."/>
            <person name="DeShazer D."/>
            <person name="Woods D.E."/>
            <person name="Brinkac L.M."/>
            <person name="Brown K.A."/>
            <person name="Hung G.C."/>
            <person name="Tuanyok A."/>
            <person name="Zhang B."/>
            <person name="Nierman W.C."/>
        </authorList>
    </citation>
    <scope>NUCLEOTIDE SEQUENCE [LARGE SCALE GENOMIC DNA]</scope>
    <source>
        <strain evidence="1">1710a</strain>
    </source>
</reference>